<comment type="similarity">
    <text evidence="3">Belongs to the nurim family.</text>
</comment>
<feature type="transmembrane region" description="Helical" evidence="13">
    <location>
        <begin position="82"/>
        <end position="104"/>
    </location>
</feature>
<evidence type="ECO:0000256" key="9">
    <source>
        <dbReference type="ARBA" id="ARBA00022989"/>
    </source>
</evidence>
<dbReference type="GO" id="GO:0032259">
    <property type="term" value="P:methylation"/>
    <property type="evidence" value="ECO:0007669"/>
    <property type="project" value="UniProtKB-KW"/>
</dbReference>
<evidence type="ECO:0000256" key="7">
    <source>
        <dbReference type="ARBA" id="ARBA00022691"/>
    </source>
</evidence>
<keyword evidence="9 13" id="KW-1133">Transmembrane helix</keyword>
<sequence length="271" mass="30495">MRALPAFFYGLAAYLACMATLMYFVGFSGNLFVPKSVDVGASAGWIEAVATDVLLLVLFGVQHSVMARRGFKRWWTLRVPAVVERSTFVVATCVVLALMFWLWVPITAPVVWRVQSQAATALLWGLFGLGGVVVVVSTFLIDHFELFGLRQVVDGLMRRPARQVEFRTPLFYRYVRHPLYVGLLLGLWCVPVMTAGRLLFALGLSVYILVGIAFEERDLLAQFGERYRSYRREVGMLVPRARAFTRDDRGDRGDRPATRPARPGRGDRTKA</sequence>
<keyword evidence="10 13" id="KW-0472">Membrane</keyword>
<dbReference type="RefSeq" id="WP_339094498.1">
    <property type="nucleotide sequence ID" value="NZ_LR743508.1"/>
</dbReference>
<dbReference type="GO" id="GO:0016020">
    <property type="term" value="C:membrane"/>
    <property type="evidence" value="ECO:0007669"/>
    <property type="project" value="UniProtKB-SubCell"/>
</dbReference>
<comment type="function">
    <text evidence="1">Catalyzes the methylation of methanethiol (MeSH) to yield dimethylsulphide (DMS).</text>
</comment>
<dbReference type="EMBL" id="LR743508">
    <property type="protein sequence ID" value="CAA2110163.1"/>
    <property type="molecule type" value="Genomic_DNA"/>
</dbReference>
<proteinExistence type="inferred from homology"/>
<comment type="subcellular location">
    <subcellularLocation>
        <location evidence="2">Membrane</location>
        <topology evidence="2">Multi-pass membrane protein</topology>
    </subcellularLocation>
</comment>
<evidence type="ECO:0000256" key="13">
    <source>
        <dbReference type="SAM" id="Phobius"/>
    </source>
</evidence>
<dbReference type="EC" id="2.1.1.334" evidence="4"/>
<reference evidence="14" key="1">
    <citation type="submission" date="2019-12" db="EMBL/GenBank/DDBJ databases">
        <authorList>
            <person name="Cremers G."/>
        </authorList>
    </citation>
    <scope>NUCLEOTIDE SEQUENCE</scope>
    <source>
        <strain evidence="14">Vvax</strain>
    </source>
</reference>
<protein>
    <recommendedName>
        <fullName evidence="4">methanethiol S-methyltransferase</fullName>
        <ecNumber evidence="4">2.1.1.334</ecNumber>
    </recommendedName>
</protein>
<keyword evidence="6" id="KW-0808">Transferase</keyword>
<evidence type="ECO:0000256" key="10">
    <source>
        <dbReference type="ARBA" id="ARBA00023136"/>
    </source>
</evidence>
<evidence type="ECO:0000256" key="8">
    <source>
        <dbReference type="ARBA" id="ARBA00022692"/>
    </source>
</evidence>
<organism evidence="14">
    <name type="scientific">Variovorax paradoxus</name>
    <dbReference type="NCBI Taxonomy" id="34073"/>
    <lineage>
        <taxon>Bacteria</taxon>
        <taxon>Pseudomonadati</taxon>
        <taxon>Pseudomonadota</taxon>
        <taxon>Betaproteobacteria</taxon>
        <taxon>Burkholderiales</taxon>
        <taxon>Comamonadaceae</taxon>
        <taxon>Variovorax</taxon>
    </lineage>
</organism>
<dbReference type="NCBIfam" id="NF045656">
    <property type="entry name" value="MeththiolMtaseMddA"/>
    <property type="match status" value="1"/>
</dbReference>
<evidence type="ECO:0000256" key="2">
    <source>
        <dbReference type="ARBA" id="ARBA00004141"/>
    </source>
</evidence>
<evidence type="ECO:0000256" key="5">
    <source>
        <dbReference type="ARBA" id="ARBA00022603"/>
    </source>
</evidence>
<name>A0A679JS86_VARPD</name>
<dbReference type="Gene3D" id="1.20.120.1630">
    <property type="match status" value="1"/>
</dbReference>
<feature type="transmembrane region" description="Helical" evidence="13">
    <location>
        <begin position="7"/>
        <end position="27"/>
    </location>
</feature>
<dbReference type="GO" id="GO:0008168">
    <property type="term" value="F:methyltransferase activity"/>
    <property type="evidence" value="ECO:0007669"/>
    <property type="project" value="UniProtKB-KW"/>
</dbReference>
<evidence type="ECO:0000256" key="12">
    <source>
        <dbReference type="SAM" id="MobiDB-lite"/>
    </source>
</evidence>
<keyword evidence="8 13" id="KW-0812">Transmembrane</keyword>
<keyword evidence="5" id="KW-0489">Methyltransferase</keyword>
<evidence type="ECO:0000313" key="14">
    <source>
        <dbReference type="EMBL" id="CAA2110163.1"/>
    </source>
</evidence>
<dbReference type="AlphaFoldDB" id="A0A679JS86"/>
<feature type="transmembrane region" description="Helical" evidence="13">
    <location>
        <begin position="39"/>
        <end position="61"/>
    </location>
</feature>
<feature type="compositionally biased region" description="Basic and acidic residues" evidence="12">
    <location>
        <begin position="246"/>
        <end position="257"/>
    </location>
</feature>
<feature type="transmembrane region" description="Helical" evidence="13">
    <location>
        <begin position="124"/>
        <end position="149"/>
    </location>
</feature>
<feature type="region of interest" description="Disordered" evidence="12">
    <location>
        <begin position="246"/>
        <end position="271"/>
    </location>
</feature>
<dbReference type="PANTHER" id="PTHR31040:SF1">
    <property type="entry name" value="NURIM"/>
    <property type="match status" value="1"/>
</dbReference>
<evidence type="ECO:0000256" key="1">
    <source>
        <dbReference type="ARBA" id="ARBA00002096"/>
    </source>
</evidence>
<gene>
    <name evidence="14" type="ORF">VVAX_06429</name>
</gene>
<dbReference type="PANTHER" id="PTHR31040">
    <property type="entry name" value="NURIM"/>
    <property type="match status" value="1"/>
</dbReference>
<evidence type="ECO:0000256" key="11">
    <source>
        <dbReference type="ARBA" id="ARBA00048134"/>
    </source>
</evidence>
<evidence type="ECO:0000256" key="4">
    <source>
        <dbReference type="ARBA" id="ARBA00012149"/>
    </source>
</evidence>
<dbReference type="InterPro" id="IPR033580">
    <property type="entry name" value="Nurim-like"/>
</dbReference>
<dbReference type="InterPro" id="IPR054700">
    <property type="entry name" value="MddA"/>
</dbReference>
<evidence type="ECO:0000256" key="6">
    <source>
        <dbReference type="ARBA" id="ARBA00022679"/>
    </source>
</evidence>
<evidence type="ECO:0000256" key="3">
    <source>
        <dbReference type="ARBA" id="ARBA00010631"/>
    </source>
</evidence>
<accession>A0A679JS86</accession>
<keyword evidence="7" id="KW-0949">S-adenosyl-L-methionine</keyword>
<comment type="catalytic activity">
    <reaction evidence="11">
        <text>methanethiol + S-adenosyl-L-methionine = dimethyl sulfide + S-adenosyl-L-homocysteine + H(+)</text>
        <dbReference type="Rhea" id="RHEA:50428"/>
        <dbReference type="ChEBI" id="CHEBI:15378"/>
        <dbReference type="ChEBI" id="CHEBI:16007"/>
        <dbReference type="ChEBI" id="CHEBI:17437"/>
        <dbReference type="ChEBI" id="CHEBI:57856"/>
        <dbReference type="ChEBI" id="CHEBI:59789"/>
        <dbReference type="EC" id="2.1.1.334"/>
    </reaction>
</comment>